<dbReference type="EMBL" id="JACRSN010000009">
    <property type="protein sequence ID" value="MBC8533798.1"/>
    <property type="molecule type" value="Genomic_DNA"/>
</dbReference>
<evidence type="ECO:0000313" key="2">
    <source>
        <dbReference type="Proteomes" id="UP000651482"/>
    </source>
</evidence>
<reference evidence="1" key="1">
    <citation type="submission" date="2020-08" db="EMBL/GenBank/DDBJ databases">
        <title>Genome public.</title>
        <authorList>
            <person name="Liu C."/>
            <person name="Sun Q."/>
        </authorList>
    </citation>
    <scope>NUCLEOTIDE SEQUENCE</scope>
    <source>
        <strain evidence="1">NSJ-40</strain>
    </source>
</reference>
<dbReference type="AlphaFoldDB" id="A0A926D8M0"/>
<evidence type="ECO:0000313" key="1">
    <source>
        <dbReference type="EMBL" id="MBC8533798.1"/>
    </source>
</evidence>
<organism evidence="1 2">
    <name type="scientific">Yeguia hominis</name>
    <dbReference type="NCBI Taxonomy" id="2763662"/>
    <lineage>
        <taxon>Bacteria</taxon>
        <taxon>Bacillati</taxon>
        <taxon>Bacillota</taxon>
        <taxon>Clostridia</taxon>
        <taxon>Eubacteriales</taxon>
        <taxon>Yeguiaceae</taxon>
        <taxon>Yeguia</taxon>
    </lineage>
</organism>
<accession>A0A926D8M0</accession>
<dbReference type="Proteomes" id="UP000651482">
    <property type="component" value="Unassembled WGS sequence"/>
</dbReference>
<protein>
    <submittedName>
        <fullName evidence="1">Spore cortex-lytic protein</fullName>
    </submittedName>
</protein>
<sequence length="129" mass="14510">MPEQGYLVAKAVTSNARIPVEDVTITVTQRLPDGRYELLAVWITDESGKTPSIAIPTPDLSISQAPSQKRPFSLVYLMAEHALYERIAVRDVQIFSGIVSIQELQLIPLDEFPELQDQTEFFEIPPQQL</sequence>
<comment type="caution">
    <text evidence="1">The sequence shown here is derived from an EMBL/GenBank/DDBJ whole genome shotgun (WGS) entry which is preliminary data.</text>
</comment>
<keyword evidence="2" id="KW-1185">Reference proteome</keyword>
<proteinExistence type="predicted"/>
<name>A0A926D8M0_9FIRM</name>
<gene>
    <name evidence="1" type="ORF">IAG03_07230</name>
</gene>
<dbReference type="RefSeq" id="WP_249319454.1">
    <property type="nucleotide sequence ID" value="NZ_JACRSN010000009.1"/>
</dbReference>